<name>A0A2W5FBU8_9HYPH</name>
<protein>
    <submittedName>
        <fullName evidence="1">Uncharacterized protein</fullName>
    </submittedName>
</protein>
<accession>A0A2W5FBU8</accession>
<evidence type="ECO:0000313" key="2">
    <source>
        <dbReference type="Proteomes" id="UP000249769"/>
    </source>
</evidence>
<comment type="caution">
    <text evidence="1">The sequence shown here is derived from an EMBL/GenBank/DDBJ whole genome shotgun (WGS) entry which is preliminary data.</text>
</comment>
<proteinExistence type="predicted"/>
<sequence length="62" mass="7152">MLAPSAILKILKTLLKTDLRRQRVLRPPLVILSQTISSPQKLLWPYFQDKTGSINFSYSYMA</sequence>
<gene>
    <name evidence="1" type="ORF">DI595_09640</name>
</gene>
<evidence type="ECO:0000313" key="1">
    <source>
        <dbReference type="EMBL" id="PZP51127.1"/>
    </source>
</evidence>
<dbReference type="AlphaFoldDB" id="A0A2W5FBU8"/>
<dbReference type="Proteomes" id="UP000249769">
    <property type="component" value="Unassembled WGS sequence"/>
</dbReference>
<dbReference type="EMBL" id="QFOL01000088">
    <property type="protein sequence ID" value="PZP51127.1"/>
    <property type="molecule type" value="Genomic_DNA"/>
</dbReference>
<reference evidence="1 2" key="1">
    <citation type="submission" date="2017-08" db="EMBL/GenBank/DDBJ databases">
        <title>Infants hospitalized years apart are colonized by the same room-sourced microbial strains.</title>
        <authorList>
            <person name="Brooks B."/>
            <person name="Olm M.R."/>
            <person name="Firek B.A."/>
            <person name="Baker R."/>
            <person name="Thomas B.C."/>
            <person name="Morowitz M.J."/>
            <person name="Banfield J.F."/>
        </authorList>
    </citation>
    <scope>NUCLEOTIDE SEQUENCE [LARGE SCALE GENOMIC DNA]</scope>
    <source>
        <strain evidence="1">S2_009_000_R2_73</strain>
    </source>
</reference>
<organism evidence="1 2">
    <name type="scientific">Agrobacterium fabrum</name>
    <dbReference type="NCBI Taxonomy" id="1176649"/>
    <lineage>
        <taxon>Bacteria</taxon>
        <taxon>Pseudomonadati</taxon>
        <taxon>Pseudomonadota</taxon>
        <taxon>Alphaproteobacteria</taxon>
        <taxon>Hyphomicrobiales</taxon>
        <taxon>Rhizobiaceae</taxon>
        <taxon>Rhizobium/Agrobacterium group</taxon>
        <taxon>Agrobacterium</taxon>
        <taxon>Agrobacterium tumefaciens complex</taxon>
    </lineage>
</organism>